<feature type="active site" description="Proton donor" evidence="10">
    <location>
        <position position="70"/>
    </location>
</feature>
<evidence type="ECO:0000256" key="6">
    <source>
        <dbReference type="ARBA" id="ARBA00022801"/>
    </source>
</evidence>
<dbReference type="InterPro" id="IPR050202">
    <property type="entry name" value="Cyt/Deoxycyt_deaminase"/>
</dbReference>
<evidence type="ECO:0000256" key="12">
    <source>
        <dbReference type="PIRSR" id="PIRSR606262-3"/>
    </source>
</evidence>
<reference evidence="15" key="1">
    <citation type="submission" date="2022-03" db="EMBL/GenBank/DDBJ databases">
        <authorList>
            <person name="Legras J.-L."/>
            <person name="Devillers H."/>
            <person name="Grondin C."/>
        </authorList>
    </citation>
    <scope>NUCLEOTIDE SEQUENCE</scope>
    <source>
        <strain evidence="15">CLIB 1423</strain>
    </source>
</reference>
<sequence length="148" mass="16601">MTFPVYTDHDELSKEEFKEIKEKCFEGTREYSYSPYSKFRVGAAILADNGEYFIGANIENASYGAAICAERSAIVQANMHRNKKFKAIAISSDSKEPISPCGICRQVIREFGPKLPVFMFASDGSFKKMYLNDLLPFSFGPENLGINP</sequence>
<keyword evidence="6 13" id="KW-0378">Hydrolase</keyword>
<evidence type="ECO:0000256" key="5">
    <source>
        <dbReference type="ARBA" id="ARBA00022723"/>
    </source>
</evidence>
<keyword evidence="5 12" id="KW-0479">Metal-binding</keyword>
<keyword evidence="16" id="KW-1185">Reference proteome</keyword>
<dbReference type="OrthoDB" id="414540at2759"/>
<evidence type="ECO:0000256" key="4">
    <source>
        <dbReference type="ARBA" id="ARBA00012783"/>
    </source>
</evidence>
<dbReference type="PANTHER" id="PTHR11644:SF2">
    <property type="entry name" value="CYTIDINE DEAMINASE"/>
    <property type="match status" value="1"/>
</dbReference>
<dbReference type="NCBIfam" id="NF004064">
    <property type="entry name" value="PRK05578.1"/>
    <property type="match status" value="1"/>
</dbReference>
<dbReference type="AlphaFoldDB" id="A0A9P0QN26"/>
<evidence type="ECO:0000256" key="8">
    <source>
        <dbReference type="ARBA" id="ARBA00032005"/>
    </source>
</evidence>
<name>A0A9P0QN26_9ASCO</name>
<evidence type="ECO:0000256" key="2">
    <source>
        <dbReference type="ARBA" id="ARBA00003949"/>
    </source>
</evidence>
<dbReference type="Pfam" id="PF00383">
    <property type="entry name" value="dCMP_cyt_deam_1"/>
    <property type="match status" value="1"/>
</dbReference>
<dbReference type="Proteomes" id="UP000837801">
    <property type="component" value="Unassembled WGS sequence"/>
</dbReference>
<dbReference type="SUPFAM" id="SSF53927">
    <property type="entry name" value="Cytidine deaminase-like"/>
    <property type="match status" value="1"/>
</dbReference>
<comment type="similarity">
    <text evidence="3 13">Belongs to the cytidine and deoxycytidylate deaminase family.</text>
</comment>
<feature type="binding site" evidence="12">
    <location>
        <position position="68"/>
    </location>
    <ligand>
        <name>Zn(2+)</name>
        <dbReference type="ChEBI" id="CHEBI:29105"/>
        <note>catalytic</note>
    </ligand>
</feature>
<evidence type="ECO:0000256" key="1">
    <source>
        <dbReference type="ARBA" id="ARBA00001947"/>
    </source>
</evidence>
<dbReference type="InterPro" id="IPR006262">
    <property type="entry name" value="Cyt_deam_tetra"/>
</dbReference>
<feature type="domain" description="CMP/dCMP-type deaminase" evidence="14">
    <location>
        <begin position="16"/>
        <end position="142"/>
    </location>
</feature>
<evidence type="ECO:0000256" key="10">
    <source>
        <dbReference type="PIRSR" id="PIRSR606262-1"/>
    </source>
</evidence>
<gene>
    <name evidence="15" type="ORF">CLIB1423_03S05886</name>
</gene>
<comment type="caution">
    <text evidence="15">The sequence shown here is derived from an EMBL/GenBank/DDBJ whole genome shotgun (WGS) entry which is preliminary data.</text>
</comment>
<dbReference type="GO" id="GO:0005829">
    <property type="term" value="C:cytosol"/>
    <property type="evidence" value="ECO:0007669"/>
    <property type="project" value="TreeGrafter"/>
</dbReference>
<evidence type="ECO:0000256" key="7">
    <source>
        <dbReference type="ARBA" id="ARBA00022833"/>
    </source>
</evidence>
<dbReference type="InterPro" id="IPR002125">
    <property type="entry name" value="CMP_dCMP_dom"/>
</dbReference>
<evidence type="ECO:0000259" key="14">
    <source>
        <dbReference type="PROSITE" id="PS51747"/>
    </source>
</evidence>
<feature type="binding site" evidence="12">
    <location>
        <position position="101"/>
    </location>
    <ligand>
        <name>Zn(2+)</name>
        <dbReference type="ChEBI" id="CHEBI:29105"/>
        <note>catalytic</note>
    </ligand>
</feature>
<proteinExistence type="inferred from homology"/>
<dbReference type="NCBIfam" id="TIGR01354">
    <property type="entry name" value="cyt_deam_tetra"/>
    <property type="match status" value="1"/>
</dbReference>
<dbReference type="CDD" id="cd01283">
    <property type="entry name" value="cytidine_deaminase"/>
    <property type="match status" value="1"/>
</dbReference>
<dbReference type="PROSITE" id="PS51747">
    <property type="entry name" value="CYT_DCMP_DEAMINASES_2"/>
    <property type="match status" value="1"/>
</dbReference>
<dbReference type="InterPro" id="IPR016192">
    <property type="entry name" value="APOBEC/CMP_deaminase_Zn-bd"/>
</dbReference>
<organism evidence="15 16">
    <name type="scientific">[Candida] railenensis</name>
    <dbReference type="NCBI Taxonomy" id="45579"/>
    <lineage>
        <taxon>Eukaryota</taxon>
        <taxon>Fungi</taxon>
        <taxon>Dikarya</taxon>
        <taxon>Ascomycota</taxon>
        <taxon>Saccharomycotina</taxon>
        <taxon>Pichiomycetes</taxon>
        <taxon>Debaryomycetaceae</taxon>
        <taxon>Kurtzmaniella</taxon>
    </lineage>
</organism>
<accession>A0A9P0QN26</accession>
<feature type="binding site" evidence="12">
    <location>
        <position position="104"/>
    </location>
    <ligand>
        <name>Zn(2+)</name>
        <dbReference type="ChEBI" id="CHEBI:29105"/>
        <note>catalytic</note>
    </ligand>
</feature>
<dbReference type="Gene3D" id="3.40.140.10">
    <property type="entry name" value="Cytidine Deaminase, domain 2"/>
    <property type="match status" value="1"/>
</dbReference>
<protein>
    <recommendedName>
        <fullName evidence="4 13">Cytidine deaminase</fullName>
        <ecNumber evidence="4 13">3.5.4.5</ecNumber>
    </recommendedName>
    <alternativeName>
        <fullName evidence="8 13">Cytidine aminohydrolase</fullName>
    </alternativeName>
</protein>
<dbReference type="GO" id="GO:0055086">
    <property type="term" value="P:nucleobase-containing small molecule metabolic process"/>
    <property type="evidence" value="ECO:0007669"/>
    <property type="project" value="UniProtKB-ARBA"/>
</dbReference>
<dbReference type="EMBL" id="CAKXYY010000003">
    <property type="protein sequence ID" value="CAH2351419.1"/>
    <property type="molecule type" value="Genomic_DNA"/>
</dbReference>
<evidence type="ECO:0000256" key="3">
    <source>
        <dbReference type="ARBA" id="ARBA00006576"/>
    </source>
</evidence>
<dbReference type="GO" id="GO:0004126">
    <property type="term" value="F:cytidine deaminase activity"/>
    <property type="evidence" value="ECO:0007669"/>
    <property type="project" value="UniProtKB-UniRule"/>
</dbReference>
<evidence type="ECO:0000256" key="11">
    <source>
        <dbReference type="PIRSR" id="PIRSR606262-2"/>
    </source>
</evidence>
<evidence type="ECO:0000313" key="16">
    <source>
        <dbReference type="Proteomes" id="UP000837801"/>
    </source>
</evidence>
<dbReference type="GO" id="GO:0008270">
    <property type="term" value="F:zinc ion binding"/>
    <property type="evidence" value="ECO:0007669"/>
    <property type="project" value="UniProtKB-UniRule"/>
</dbReference>
<dbReference type="InterPro" id="IPR016193">
    <property type="entry name" value="Cytidine_deaminase-like"/>
</dbReference>
<feature type="binding site" evidence="11">
    <location>
        <begin position="57"/>
        <end position="63"/>
    </location>
    <ligand>
        <name>substrate</name>
    </ligand>
</feature>
<evidence type="ECO:0000256" key="9">
    <source>
        <dbReference type="ARBA" id="ARBA00049558"/>
    </source>
</evidence>
<dbReference type="GO" id="GO:0042802">
    <property type="term" value="F:identical protein binding"/>
    <property type="evidence" value="ECO:0007669"/>
    <property type="project" value="UniProtKB-ARBA"/>
</dbReference>
<dbReference type="EC" id="3.5.4.5" evidence="4 13"/>
<dbReference type="FunFam" id="3.40.140.10:FF:000008">
    <property type="entry name" value="Cytidine deaminase"/>
    <property type="match status" value="1"/>
</dbReference>
<dbReference type="PANTHER" id="PTHR11644">
    <property type="entry name" value="CYTIDINE DEAMINASE"/>
    <property type="match status" value="1"/>
</dbReference>
<dbReference type="PROSITE" id="PS00903">
    <property type="entry name" value="CYT_DCMP_DEAMINASES_1"/>
    <property type="match status" value="1"/>
</dbReference>
<keyword evidence="7 12" id="KW-0862">Zinc</keyword>
<dbReference type="GO" id="GO:0072527">
    <property type="term" value="P:pyrimidine-containing compound metabolic process"/>
    <property type="evidence" value="ECO:0007669"/>
    <property type="project" value="UniProtKB-ARBA"/>
</dbReference>
<comment type="cofactor">
    <cofactor evidence="1 12 13">
        <name>Zn(2+)</name>
        <dbReference type="ChEBI" id="CHEBI:29105"/>
    </cofactor>
</comment>
<evidence type="ECO:0000313" key="15">
    <source>
        <dbReference type="EMBL" id="CAH2351419.1"/>
    </source>
</evidence>
<comment type="function">
    <text evidence="2 13">This enzyme scavenges exogenous and endogenous cytidine and 2'-deoxycytidine for UMP synthesis.</text>
</comment>
<evidence type="ECO:0000256" key="13">
    <source>
        <dbReference type="RuleBase" id="RU364006"/>
    </source>
</evidence>
<comment type="catalytic activity">
    <reaction evidence="13">
        <text>2'-deoxycytidine + H2O + H(+) = 2'-deoxyuridine + NH4(+)</text>
        <dbReference type="Rhea" id="RHEA:13433"/>
        <dbReference type="ChEBI" id="CHEBI:15377"/>
        <dbReference type="ChEBI" id="CHEBI:15378"/>
        <dbReference type="ChEBI" id="CHEBI:15698"/>
        <dbReference type="ChEBI" id="CHEBI:16450"/>
        <dbReference type="ChEBI" id="CHEBI:28938"/>
        <dbReference type="EC" id="3.5.4.5"/>
    </reaction>
</comment>
<comment type="catalytic activity">
    <reaction evidence="9 13">
        <text>cytidine + H2O + H(+) = uridine + NH4(+)</text>
        <dbReference type="Rhea" id="RHEA:16069"/>
        <dbReference type="ChEBI" id="CHEBI:15377"/>
        <dbReference type="ChEBI" id="CHEBI:15378"/>
        <dbReference type="ChEBI" id="CHEBI:16704"/>
        <dbReference type="ChEBI" id="CHEBI:17562"/>
        <dbReference type="ChEBI" id="CHEBI:28938"/>
        <dbReference type="EC" id="3.5.4.5"/>
    </reaction>
</comment>